<feature type="transmembrane region" description="Helical" evidence="7">
    <location>
        <begin position="315"/>
        <end position="337"/>
    </location>
</feature>
<keyword evidence="6 7" id="KW-0472">Membrane</keyword>
<evidence type="ECO:0000256" key="2">
    <source>
        <dbReference type="ARBA" id="ARBA00007400"/>
    </source>
</evidence>
<feature type="transmembrane region" description="Helical" evidence="7">
    <location>
        <begin position="285"/>
        <end position="303"/>
    </location>
</feature>
<accession>A0ABV1IF56</accession>
<dbReference type="GO" id="GO:0016746">
    <property type="term" value="F:acyltransferase activity"/>
    <property type="evidence" value="ECO:0007669"/>
    <property type="project" value="UniProtKB-KW"/>
</dbReference>
<comment type="similarity">
    <text evidence="2">Belongs to the acyltransferase 3 family.</text>
</comment>
<keyword evidence="10" id="KW-1185">Reference proteome</keyword>
<feature type="transmembrane region" description="Helical" evidence="7">
    <location>
        <begin position="23"/>
        <end position="41"/>
    </location>
</feature>
<evidence type="ECO:0000259" key="8">
    <source>
        <dbReference type="Pfam" id="PF01757"/>
    </source>
</evidence>
<protein>
    <submittedName>
        <fullName evidence="9">Acyltransferase</fullName>
        <ecNumber evidence="9">2.3.1.-</ecNumber>
    </submittedName>
</protein>
<evidence type="ECO:0000313" key="9">
    <source>
        <dbReference type="EMBL" id="MEQ2637523.1"/>
    </source>
</evidence>
<keyword evidence="9" id="KW-0808">Transferase</keyword>
<evidence type="ECO:0000313" key="10">
    <source>
        <dbReference type="Proteomes" id="UP001478817"/>
    </source>
</evidence>
<keyword evidence="5 7" id="KW-1133">Transmembrane helix</keyword>
<dbReference type="RefSeq" id="WP_349182054.1">
    <property type="nucleotide sequence ID" value="NZ_JBBNGS010000006.1"/>
</dbReference>
<dbReference type="EMBL" id="JBBNGS010000006">
    <property type="protein sequence ID" value="MEQ2637523.1"/>
    <property type="molecule type" value="Genomic_DNA"/>
</dbReference>
<sequence>MSTQTNVRVGGSSAKSRQFKYDFVRFVAMTWVIGVHALTVVDTGRRLGSWYVVLCQAVFFTANAIFFMLSGKFNLVRKNSEDWRGFYVRKARGILLPVLVLFFIRTAYDMWPDLGTPLHFLKTFALNTVDYFDCREYWFVFQSLSMLVVTPFLVPVVESLDQGKKKLLMVLGLLWFTASFFMTNLGYELGYSFMFGGFWFAYLIGPFVEGLLSHALHQRLIVLAGVLAPLATLVAVLCGYSSGAFDTSPFYLITYVGLYCLLLWLGDRVVPSLRRPISFCARHSFTVYMIHMMVLIPLSAAVPKLYGVASLAEHVGLSVLTIAICVLLSALLDTLLIKPLQRLFDILAQKLAK</sequence>
<evidence type="ECO:0000256" key="5">
    <source>
        <dbReference type="ARBA" id="ARBA00022989"/>
    </source>
</evidence>
<name>A0ABV1IF56_9ACTN</name>
<feature type="transmembrane region" description="Helical" evidence="7">
    <location>
        <begin position="248"/>
        <end position="265"/>
    </location>
</feature>
<dbReference type="InterPro" id="IPR002656">
    <property type="entry name" value="Acyl_transf_3_dom"/>
</dbReference>
<keyword evidence="9" id="KW-0012">Acyltransferase</keyword>
<feature type="transmembrane region" description="Helical" evidence="7">
    <location>
        <begin position="137"/>
        <end position="155"/>
    </location>
</feature>
<feature type="transmembrane region" description="Helical" evidence="7">
    <location>
        <begin position="167"/>
        <end position="183"/>
    </location>
</feature>
<gene>
    <name evidence="9" type="ORF">AAAT05_04110</name>
</gene>
<feature type="transmembrane region" description="Helical" evidence="7">
    <location>
        <begin position="47"/>
        <end position="70"/>
    </location>
</feature>
<comment type="subcellular location">
    <subcellularLocation>
        <location evidence="1">Cell membrane</location>
        <topology evidence="1">Multi-pass membrane protein</topology>
    </subcellularLocation>
</comment>
<feature type="transmembrane region" description="Helical" evidence="7">
    <location>
        <begin position="91"/>
        <end position="108"/>
    </location>
</feature>
<proteinExistence type="inferred from homology"/>
<evidence type="ECO:0000256" key="7">
    <source>
        <dbReference type="SAM" id="Phobius"/>
    </source>
</evidence>
<dbReference type="Proteomes" id="UP001478817">
    <property type="component" value="Unassembled WGS sequence"/>
</dbReference>
<reference evidence="9 10" key="1">
    <citation type="submission" date="2024-04" db="EMBL/GenBank/DDBJ databases">
        <title>Human intestinal bacterial collection.</title>
        <authorList>
            <person name="Pauvert C."/>
            <person name="Hitch T.C.A."/>
            <person name="Clavel T."/>
        </authorList>
    </citation>
    <scope>NUCLEOTIDE SEQUENCE [LARGE SCALE GENOMIC DNA]</scope>
    <source>
        <strain evidence="9 10">CLA-AA-H197</strain>
    </source>
</reference>
<comment type="caution">
    <text evidence="9">The sequence shown here is derived from an EMBL/GenBank/DDBJ whole genome shotgun (WGS) entry which is preliminary data.</text>
</comment>
<evidence type="ECO:0000256" key="3">
    <source>
        <dbReference type="ARBA" id="ARBA00022475"/>
    </source>
</evidence>
<feature type="transmembrane region" description="Helical" evidence="7">
    <location>
        <begin position="220"/>
        <end position="242"/>
    </location>
</feature>
<dbReference type="Pfam" id="PF01757">
    <property type="entry name" value="Acyl_transf_3"/>
    <property type="match status" value="1"/>
</dbReference>
<dbReference type="PANTHER" id="PTHR40074">
    <property type="entry name" value="O-ACETYLTRANSFERASE WECH"/>
    <property type="match status" value="1"/>
</dbReference>
<organism evidence="9 10">
    <name type="scientific">Paratractidigestivibacter faecalis</name>
    <dbReference type="NCBI Taxonomy" id="2292441"/>
    <lineage>
        <taxon>Bacteria</taxon>
        <taxon>Bacillati</taxon>
        <taxon>Actinomycetota</taxon>
        <taxon>Coriobacteriia</taxon>
        <taxon>Coriobacteriales</taxon>
        <taxon>Atopobiaceae</taxon>
        <taxon>Paratractidigestivibacter</taxon>
    </lineage>
</organism>
<keyword evidence="3" id="KW-1003">Cell membrane</keyword>
<evidence type="ECO:0000256" key="6">
    <source>
        <dbReference type="ARBA" id="ARBA00023136"/>
    </source>
</evidence>
<evidence type="ECO:0000256" key="4">
    <source>
        <dbReference type="ARBA" id="ARBA00022692"/>
    </source>
</evidence>
<evidence type="ECO:0000256" key="1">
    <source>
        <dbReference type="ARBA" id="ARBA00004651"/>
    </source>
</evidence>
<feature type="transmembrane region" description="Helical" evidence="7">
    <location>
        <begin position="189"/>
        <end position="208"/>
    </location>
</feature>
<keyword evidence="4 7" id="KW-0812">Transmembrane</keyword>
<dbReference type="EC" id="2.3.1.-" evidence="9"/>
<dbReference type="PANTHER" id="PTHR40074:SF2">
    <property type="entry name" value="O-ACETYLTRANSFERASE WECH"/>
    <property type="match status" value="1"/>
</dbReference>
<feature type="domain" description="Acyltransferase 3" evidence="8">
    <location>
        <begin position="21"/>
        <end position="329"/>
    </location>
</feature>